<feature type="transmembrane region" description="Helical" evidence="1">
    <location>
        <begin position="252"/>
        <end position="272"/>
    </location>
</feature>
<dbReference type="PANTHER" id="PTHR31142">
    <property type="entry name" value="TOBAMOVIRUS MULTIPLICATION PROTEIN 1-LIKE ISOFORM X1"/>
    <property type="match status" value="1"/>
</dbReference>
<dbReference type="Proteomes" id="UP000827721">
    <property type="component" value="Unassembled WGS sequence"/>
</dbReference>
<keyword evidence="1" id="KW-0812">Transmembrane</keyword>
<name>A0ABQ8HWJ7_9ROSI</name>
<comment type="caution">
    <text evidence="2">The sequence shown here is derived from an EMBL/GenBank/DDBJ whole genome shotgun (WGS) entry which is preliminary data.</text>
</comment>
<feature type="transmembrane region" description="Helical" evidence="1">
    <location>
        <begin position="88"/>
        <end position="108"/>
    </location>
</feature>
<organism evidence="2 3">
    <name type="scientific">Xanthoceras sorbifolium</name>
    <dbReference type="NCBI Taxonomy" id="99658"/>
    <lineage>
        <taxon>Eukaryota</taxon>
        <taxon>Viridiplantae</taxon>
        <taxon>Streptophyta</taxon>
        <taxon>Embryophyta</taxon>
        <taxon>Tracheophyta</taxon>
        <taxon>Spermatophyta</taxon>
        <taxon>Magnoliopsida</taxon>
        <taxon>eudicotyledons</taxon>
        <taxon>Gunneridae</taxon>
        <taxon>Pentapetalae</taxon>
        <taxon>rosids</taxon>
        <taxon>malvids</taxon>
        <taxon>Sapindales</taxon>
        <taxon>Sapindaceae</taxon>
        <taxon>Xanthoceroideae</taxon>
        <taxon>Xanthoceras</taxon>
    </lineage>
</organism>
<keyword evidence="1" id="KW-1133">Transmembrane helix</keyword>
<keyword evidence="1" id="KW-0472">Membrane</keyword>
<evidence type="ECO:0000313" key="2">
    <source>
        <dbReference type="EMBL" id="KAH7568602.1"/>
    </source>
</evidence>
<feature type="transmembrane region" description="Helical" evidence="1">
    <location>
        <begin position="284"/>
        <end position="301"/>
    </location>
</feature>
<evidence type="ECO:0008006" key="4">
    <source>
        <dbReference type="Google" id="ProtNLM"/>
    </source>
</evidence>
<protein>
    <recommendedName>
        <fullName evidence="4">THH1/TOM1/TOM3 domain-containing protein</fullName>
    </recommendedName>
</protein>
<gene>
    <name evidence="2" type="ORF">JRO89_XS06G0021100</name>
</gene>
<accession>A0ABQ8HWJ7</accession>
<evidence type="ECO:0000256" key="1">
    <source>
        <dbReference type="SAM" id="Phobius"/>
    </source>
</evidence>
<dbReference type="PANTHER" id="PTHR31142:SF4">
    <property type="entry name" value="OS01G0751300 PROTEIN"/>
    <property type="match status" value="1"/>
</dbReference>
<dbReference type="InterPro" id="IPR040226">
    <property type="entry name" value="THH1/TOM1/TOM3"/>
</dbReference>
<feature type="transmembrane region" description="Helical" evidence="1">
    <location>
        <begin position="308"/>
        <end position="325"/>
    </location>
</feature>
<feature type="transmembrane region" description="Helical" evidence="1">
    <location>
        <begin position="12"/>
        <end position="33"/>
    </location>
</feature>
<feature type="transmembrane region" description="Helical" evidence="1">
    <location>
        <begin position="208"/>
        <end position="232"/>
    </location>
</feature>
<feature type="transmembrane region" description="Helical" evidence="1">
    <location>
        <begin position="174"/>
        <end position="196"/>
    </location>
</feature>
<evidence type="ECO:0000313" key="3">
    <source>
        <dbReference type="Proteomes" id="UP000827721"/>
    </source>
</evidence>
<reference evidence="2 3" key="1">
    <citation type="submission" date="2021-02" db="EMBL/GenBank/DDBJ databases">
        <title>Plant Genome Project.</title>
        <authorList>
            <person name="Zhang R.-G."/>
        </authorList>
    </citation>
    <scope>NUCLEOTIDE SEQUENCE [LARGE SCALE GENOMIC DNA]</scope>
    <source>
        <tissue evidence="2">Leaves</tissue>
    </source>
</reference>
<dbReference type="EMBL" id="JAFEMO010000006">
    <property type="protein sequence ID" value="KAH7568602.1"/>
    <property type="molecule type" value="Genomic_DNA"/>
</dbReference>
<keyword evidence="3" id="KW-1185">Reference proteome</keyword>
<proteinExistence type="predicted"/>
<sequence>MYELQAGSCFPGVLVGVNVGLACVDGIIAILAFTQDEKMLVSLSGNLSLLSSEDSLTEFTTWLDSSKSKAAFPIVDYVFHLLIGSSNIGYLIYFAVTLVAACNGWLCWSYSCGFVAMAFPRVDLCHQADDEEEEDEEYGFLEALLLNKSTSSNPDSHRICYPFQSIHVGSRQKIVILVTVLVFVLMMTFAVVIWIGMGDNPINSSLVAQVYVALFSIAILLLGGALACYGLLLCLKMRTVRSETASSEMWKVAGLAVVSVVCFTPSAFIALLTEIPDLYHWNQLEINIVYTSILLIAYYFVVSLHKRLHLLLPLQLFSLSFVFVLELGPGGGGKNVFCGSKTGPTKTGHNTDLFIF</sequence>